<accession>A7IAQ2</accession>
<dbReference type="SUPFAM" id="SSF88697">
    <property type="entry name" value="PUA domain-like"/>
    <property type="match status" value="1"/>
</dbReference>
<dbReference type="RefSeq" id="WP_012107873.1">
    <property type="nucleotide sequence ID" value="NC_009712.1"/>
</dbReference>
<keyword evidence="3" id="KW-1185">Reference proteome</keyword>
<dbReference type="KEGG" id="mbn:Mboo_2299"/>
<proteinExistence type="predicted"/>
<dbReference type="OrthoDB" id="84651at2157"/>
<dbReference type="Proteomes" id="UP000002408">
    <property type="component" value="Chromosome"/>
</dbReference>
<sequence length="140" mass="16082">MAILLSIKPVYVKKIFSGEKTVEFRKAKPNYPPSVIFIYEGSPTKKIVGWFTVKKIFSGTPNEIWARYGTVGGISKKMFFEYCSDSKQIFAFEIDKKSRFPNPIDPLKIDPNFSPPQNFSYRNYPLAQSGVNEQMELDHV</sequence>
<dbReference type="AlphaFoldDB" id="A7IAQ2"/>
<dbReference type="Gene3D" id="2.30.130.30">
    <property type="entry name" value="Hypothetical protein"/>
    <property type="match status" value="1"/>
</dbReference>
<dbReference type="EMBL" id="CP000780">
    <property type="protein sequence ID" value="ABS56813.1"/>
    <property type="molecule type" value="Genomic_DNA"/>
</dbReference>
<name>A7IAQ2_METB6</name>
<dbReference type="HOGENOM" id="CLU_135561_1_0_2"/>
<dbReference type="eggNOG" id="arCOG01734">
    <property type="taxonomic scope" value="Archaea"/>
</dbReference>
<feature type="domain" description="ASCH" evidence="1">
    <location>
        <begin position="5"/>
        <end position="56"/>
    </location>
</feature>
<dbReference type="InterPro" id="IPR015947">
    <property type="entry name" value="PUA-like_sf"/>
</dbReference>
<evidence type="ECO:0000313" key="2">
    <source>
        <dbReference type="EMBL" id="ABS56813.1"/>
    </source>
</evidence>
<dbReference type="STRING" id="456442.Mboo_2299"/>
<dbReference type="GeneID" id="5411254"/>
<gene>
    <name evidence="2" type="ordered locus">Mboo_2299</name>
</gene>
<protein>
    <recommendedName>
        <fullName evidence="1">ASCH domain-containing protein</fullName>
    </recommendedName>
</protein>
<dbReference type="Pfam" id="PF04266">
    <property type="entry name" value="ASCH"/>
    <property type="match status" value="1"/>
</dbReference>
<dbReference type="InterPro" id="IPR007374">
    <property type="entry name" value="ASCH_domain"/>
</dbReference>
<reference evidence="3" key="1">
    <citation type="journal article" date="2015" name="Microbiology">
        <title>Genome of Methanoregula boonei 6A8 reveals adaptations to oligotrophic peatland environments.</title>
        <authorList>
            <person name="Braeuer S."/>
            <person name="Cadillo-Quiroz H."/>
            <person name="Kyrpides N."/>
            <person name="Woyke T."/>
            <person name="Goodwin L."/>
            <person name="Detter C."/>
            <person name="Podell S."/>
            <person name="Yavitt J.B."/>
            <person name="Zinder S.H."/>
        </authorList>
    </citation>
    <scope>NUCLEOTIDE SEQUENCE [LARGE SCALE GENOMIC DNA]</scope>
    <source>
        <strain evidence="3">DSM 21154 / JCM 14090 / 6A8</strain>
    </source>
</reference>
<evidence type="ECO:0000259" key="1">
    <source>
        <dbReference type="Pfam" id="PF04266"/>
    </source>
</evidence>
<organism evidence="2 3">
    <name type="scientific">Methanoregula boonei (strain DSM 21154 / JCM 14090 / 6A8)</name>
    <dbReference type="NCBI Taxonomy" id="456442"/>
    <lineage>
        <taxon>Archaea</taxon>
        <taxon>Methanobacteriati</taxon>
        <taxon>Methanobacteriota</taxon>
        <taxon>Stenosarchaea group</taxon>
        <taxon>Methanomicrobia</taxon>
        <taxon>Methanomicrobiales</taxon>
        <taxon>Methanoregulaceae</taxon>
        <taxon>Methanoregula</taxon>
    </lineage>
</organism>
<evidence type="ECO:0000313" key="3">
    <source>
        <dbReference type="Proteomes" id="UP000002408"/>
    </source>
</evidence>